<feature type="region of interest" description="Disordered" evidence="1">
    <location>
        <begin position="17"/>
        <end position="51"/>
    </location>
</feature>
<gene>
    <name evidence="2" type="ORF">PIB30_112207</name>
</gene>
<keyword evidence="3" id="KW-1185">Reference proteome</keyword>
<evidence type="ECO:0000313" key="2">
    <source>
        <dbReference type="EMBL" id="MED6191049.1"/>
    </source>
</evidence>
<sequence>DEYYPPPHIMHGFLRVASSQEEPRDGYRRGSPHHLGHGTGKTNQLAISYSP</sequence>
<comment type="caution">
    <text evidence="2">The sequence shown here is derived from an EMBL/GenBank/DDBJ whole genome shotgun (WGS) entry which is preliminary data.</text>
</comment>
<proteinExistence type="predicted"/>
<name>A0ABU6X135_9FABA</name>
<evidence type="ECO:0000256" key="1">
    <source>
        <dbReference type="SAM" id="MobiDB-lite"/>
    </source>
</evidence>
<dbReference type="EMBL" id="JASCZI010189031">
    <property type="protein sequence ID" value="MED6191049.1"/>
    <property type="molecule type" value="Genomic_DNA"/>
</dbReference>
<dbReference type="Proteomes" id="UP001341840">
    <property type="component" value="Unassembled WGS sequence"/>
</dbReference>
<reference evidence="2 3" key="1">
    <citation type="journal article" date="2023" name="Plants (Basel)">
        <title>Bridging the Gap: Combining Genomics and Transcriptomics Approaches to Understand Stylosanthes scabra, an Orphan Legume from the Brazilian Caatinga.</title>
        <authorList>
            <person name="Ferreira-Neto J.R.C."/>
            <person name="da Silva M.D."/>
            <person name="Binneck E."/>
            <person name="de Melo N.F."/>
            <person name="da Silva R.H."/>
            <person name="de Melo A.L.T.M."/>
            <person name="Pandolfi V."/>
            <person name="Bustamante F.O."/>
            <person name="Brasileiro-Vidal A.C."/>
            <person name="Benko-Iseppon A.M."/>
        </authorList>
    </citation>
    <scope>NUCLEOTIDE SEQUENCE [LARGE SCALE GENOMIC DNA]</scope>
    <source>
        <tissue evidence="2">Leaves</tissue>
    </source>
</reference>
<accession>A0ABU6X135</accession>
<protein>
    <submittedName>
        <fullName evidence="2">Uncharacterized protein</fullName>
    </submittedName>
</protein>
<organism evidence="2 3">
    <name type="scientific">Stylosanthes scabra</name>
    <dbReference type="NCBI Taxonomy" id="79078"/>
    <lineage>
        <taxon>Eukaryota</taxon>
        <taxon>Viridiplantae</taxon>
        <taxon>Streptophyta</taxon>
        <taxon>Embryophyta</taxon>
        <taxon>Tracheophyta</taxon>
        <taxon>Spermatophyta</taxon>
        <taxon>Magnoliopsida</taxon>
        <taxon>eudicotyledons</taxon>
        <taxon>Gunneridae</taxon>
        <taxon>Pentapetalae</taxon>
        <taxon>rosids</taxon>
        <taxon>fabids</taxon>
        <taxon>Fabales</taxon>
        <taxon>Fabaceae</taxon>
        <taxon>Papilionoideae</taxon>
        <taxon>50 kb inversion clade</taxon>
        <taxon>dalbergioids sensu lato</taxon>
        <taxon>Dalbergieae</taxon>
        <taxon>Pterocarpus clade</taxon>
        <taxon>Stylosanthes</taxon>
    </lineage>
</organism>
<evidence type="ECO:0000313" key="3">
    <source>
        <dbReference type="Proteomes" id="UP001341840"/>
    </source>
</evidence>
<feature type="non-terminal residue" evidence="2">
    <location>
        <position position="1"/>
    </location>
</feature>
<feature type="compositionally biased region" description="Polar residues" evidence="1">
    <location>
        <begin position="40"/>
        <end position="51"/>
    </location>
</feature>